<feature type="compositionally biased region" description="Pro residues" evidence="1">
    <location>
        <begin position="338"/>
        <end position="357"/>
    </location>
</feature>
<dbReference type="EMBL" id="LKCN02000003">
    <property type="protein sequence ID" value="RCI14859.1"/>
    <property type="molecule type" value="Genomic_DNA"/>
</dbReference>
<accession>A0A367LKD4</accession>
<sequence length="427" mass="47380">MYDVPIWLRSPCLTRASPGPEVKEMKQRAPLRRQDQLNRTLFAAALAAVPFCNAETGTIQDLDSPSGVQAHAEFADAPQGLRDVVFSYDLSEADFEYSWQYGAAFWFGNAREDVAYIAIQPYPNYIRASFYFFTPGTTTRFPRDLDESGNWKPGCIMSADGVAGVSCHNFLDRSDHGGLFNLSVTNTGPSTWSGKFIDTLTGKELPIGEWTLPHSRGIKPGVDYFLEALRGTQQPSCAGIPGTVTTLVRPYCSSSGESASLKEPYAIGACKKNVHFETRDVDSGKQVEVQGRWKRSGSTPAATDLPDPLPEIYPRPSGRSKNSCPANGEPRPQKKPSPQQPQPQKKPSPQQPQPQKKPSPQEEDSKTKNEKEDVPWRTEPQHRALCRGYDGDDQACLSGYKKCQQELSKNAFVGWYDLVTCNNRRPH</sequence>
<evidence type="ECO:0000256" key="1">
    <source>
        <dbReference type="SAM" id="MobiDB-lite"/>
    </source>
</evidence>
<dbReference type="Proteomes" id="UP000253664">
    <property type="component" value="Unassembled WGS sequence"/>
</dbReference>
<reference evidence="2 3" key="1">
    <citation type="journal article" date="2015" name="BMC Genomics">
        <title>Insights from the genome of Ophiocordyceps polyrhachis-furcata to pathogenicity and host specificity in insect fungi.</title>
        <authorList>
            <person name="Wichadakul D."/>
            <person name="Kobmoo N."/>
            <person name="Ingsriswang S."/>
            <person name="Tangphatsornruang S."/>
            <person name="Chantasingh D."/>
            <person name="Luangsa-ard J.J."/>
            <person name="Eurwilaichitr L."/>
        </authorList>
    </citation>
    <scope>NUCLEOTIDE SEQUENCE [LARGE SCALE GENOMIC DNA]</scope>
    <source>
        <strain evidence="2 3">BCC 54312</strain>
    </source>
</reference>
<comment type="caution">
    <text evidence="2">The sequence shown here is derived from an EMBL/GenBank/DDBJ whole genome shotgun (WGS) entry which is preliminary data.</text>
</comment>
<keyword evidence="3" id="KW-1185">Reference proteome</keyword>
<evidence type="ECO:0000313" key="2">
    <source>
        <dbReference type="EMBL" id="RCI14859.1"/>
    </source>
</evidence>
<feature type="compositionally biased region" description="Basic and acidic residues" evidence="1">
    <location>
        <begin position="359"/>
        <end position="381"/>
    </location>
</feature>
<gene>
    <name evidence="2" type="ORF">L249_6724</name>
</gene>
<name>A0A367LKD4_9HYPO</name>
<dbReference type="OrthoDB" id="5576763at2759"/>
<evidence type="ECO:0000313" key="3">
    <source>
        <dbReference type="Proteomes" id="UP000253664"/>
    </source>
</evidence>
<organism evidence="2 3">
    <name type="scientific">Ophiocordyceps polyrhachis-furcata BCC 54312</name>
    <dbReference type="NCBI Taxonomy" id="1330021"/>
    <lineage>
        <taxon>Eukaryota</taxon>
        <taxon>Fungi</taxon>
        <taxon>Dikarya</taxon>
        <taxon>Ascomycota</taxon>
        <taxon>Pezizomycotina</taxon>
        <taxon>Sordariomycetes</taxon>
        <taxon>Hypocreomycetidae</taxon>
        <taxon>Hypocreales</taxon>
        <taxon>Ophiocordycipitaceae</taxon>
        <taxon>Ophiocordyceps</taxon>
    </lineage>
</organism>
<proteinExistence type="predicted"/>
<feature type="region of interest" description="Disordered" evidence="1">
    <location>
        <begin position="281"/>
        <end position="381"/>
    </location>
</feature>
<dbReference type="STRING" id="1330021.A0A367LKD4"/>
<dbReference type="AlphaFoldDB" id="A0A367LKD4"/>
<protein>
    <submittedName>
        <fullName evidence="2">Uncharacterized protein</fullName>
    </submittedName>
</protein>